<accession>A0A168AH67</accession>
<keyword evidence="2" id="KW-1185">Reference proteome</keyword>
<protein>
    <submittedName>
        <fullName evidence="1">Uncharacterized protein</fullName>
    </submittedName>
</protein>
<evidence type="ECO:0000313" key="1">
    <source>
        <dbReference type="EMBL" id="OAB31467.1"/>
    </source>
</evidence>
<gene>
    <name evidence="1" type="ORF">FBFR_01160</name>
</gene>
<comment type="caution">
    <text evidence="1">The sequence shown here is derived from an EMBL/GenBank/DDBJ whole genome shotgun (WGS) entry which is preliminary data.</text>
</comment>
<sequence>MWGLIFKNYFVVFIIAVTKVLLSCGETDFVLYDVIVIGSHNFGTLSGCDTIPNNSNYLFYKSNL</sequence>
<reference evidence="1 2" key="1">
    <citation type="submission" date="2016-03" db="EMBL/GenBank/DDBJ databases">
        <title>Draft genome sequence of Flavobacterium fryxellicola DSM 16209.</title>
        <authorList>
            <person name="Shin S.-K."/>
            <person name="Yi H."/>
        </authorList>
    </citation>
    <scope>NUCLEOTIDE SEQUENCE [LARGE SCALE GENOMIC DNA]</scope>
    <source>
        <strain evidence="1 2">DSM 16209</strain>
    </source>
</reference>
<dbReference type="Proteomes" id="UP000077164">
    <property type="component" value="Unassembled WGS sequence"/>
</dbReference>
<name>A0A168AH67_9FLAO</name>
<proteinExistence type="predicted"/>
<dbReference type="AlphaFoldDB" id="A0A168AH67"/>
<organism evidence="1 2">
    <name type="scientific">Flavobacterium fryxellicola</name>
    <dbReference type="NCBI Taxonomy" id="249352"/>
    <lineage>
        <taxon>Bacteria</taxon>
        <taxon>Pseudomonadati</taxon>
        <taxon>Bacteroidota</taxon>
        <taxon>Flavobacteriia</taxon>
        <taxon>Flavobacteriales</taxon>
        <taxon>Flavobacteriaceae</taxon>
        <taxon>Flavobacterium</taxon>
    </lineage>
</organism>
<dbReference type="EMBL" id="LVJE01000001">
    <property type="protein sequence ID" value="OAB31467.1"/>
    <property type="molecule type" value="Genomic_DNA"/>
</dbReference>
<evidence type="ECO:0000313" key="2">
    <source>
        <dbReference type="Proteomes" id="UP000077164"/>
    </source>
</evidence>